<evidence type="ECO:0000256" key="7">
    <source>
        <dbReference type="ARBA" id="ARBA00023242"/>
    </source>
</evidence>
<evidence type="ECO:0000256" key="8">
    <source>
        <dbReference type="ARBA" id="ARBA00031960"/>
    </source>
</evidence>
<dbReference type="AlphaFoldDB" id="A0A8B8ETZ2"/>
<dbReference type="GeneID" id="111136683"/>
<keyword evidence="9" id="KW-1185">Reference proteome</keyword>
<proteinExistence type="inferred from homology"/>
<evidence type="ECO:0000256" key="4">
    <source>
        <dbReference type="ARBA" id="ARBA00023015"/>
    </source>
</evidence>
<sequence>METVNSSPNKSVSSSFASKVKALLMRAWRERWSEQQWGIHLKTVVNSSNSESKDLPEILLQQALVGPNPNALIIGYLKHTVLSQMIAPCSALGLIQKYDDISKPYCTIGLIELTEAIACNISVTSGMESSVVLCKCLQQTLHWLMMCVLQSLKAMKDSQQQQEYISIIDAASLAAHHIADNPTVQALLYVAMSEDQDNYRDYEQSVINVRGTLSQSLSDVLPSQTKQKVGTALQTLSKVQDMALPSQALCEVSNLGICPTINTLVTLEALLNPSSDVQPFTDQLCVSERLLHLPRSTLYTEIIRACFMGLNNCADSPDELKWAAFTYIKLPQVLRYMKQQSPNQEIGEDLFQGIRDLMNSVPLLDLVEIKLKCECLKYLIGEFSKNDLLDKTQAQLLINKRSTESATKIETSSQSSLILILRNEQQLSRIIKGLSNFSHLDSGKESATLDNADSSKTPSDLMSLLCLLMSGRNLEFILAGASCTGKLQSLASKLVKINEFAKQTQGEMGKMAQTRTMLFDTSFLMLCHISQVYGLEVISPSPEYSDSFFVQWATRCLPEDGKYKCIDNFTPTDQSKVDLLIQHLLSGMDINKLNITRMNEYCLNFPLALQEILIAWEHGAISADTIKMIIEVIKNKMCCIPVVLCAWLCSYISMIPDKAREKPLQMIQMLQTSALNPDPDLNYNERYALMTPILQKLINDILPVSRRVNYTNYVPSDKLPSQVMDECIKGVFRLGWLDVKAVQTLEYLLNLCGSDWFCDRCIEAMLESSRLEDLNRALSLVFALFHMDLEHITLSLLFHTLPRLLQTTRYHSLLTDPRGNTLAKLSVMILVSAQNSKNAEKDTIPHLRRGRKRSRKEVELEDVEETECRPVKRSKSSSLEPQLTLDSEGFNFDFLTAKEDGETSPTFDTKDPLNKALANLMRLMNALSQDSQVSPRMSFIISFVQEAINCGSHNAKFILQFMPPQMVSNLLKSVQGVLDNRNILQICDLSTSIGRKVASQAICQNSRLKGPANSA</sequence>
<keyword evidence="5" id="KW-0010">Activator</keyword>
<dbReference type="GO" id="GO:0016592">
    <property type="term" value="C:mediator complex"/>
    <property type="evidence" value="ECO:0007669"/>
    <property type="project" value="InterPro"/>
</dbReference>
<organism evidence="9 10">
    <name type="scientific">Crassostrea virginica</name>
    <name type="common">Eastern oyster</name>
    <dbReference type="NCBI Taxonomy" id="6565"/>
    <lineage>
        <taxon>Eukaryota</taxon>
        <taxon>Metazoa</taxon>
        <taxon>Spiralia</taxon>
        <taxon>Lophotrochozoa</taxon>
        <taxon>Mollusca</taxon>
        <taxon>Bivalvia</taxon>
        <taxon>Autobranchia</taxon>
        <taxon>Pteriomorphia</taxon>
        <taxon>Ostreida</taxon>
        <taxon>Ostreoidea</taxon>
        <taxon>Ostreidae</taxon>
        <taxon>Crassostrea</taxon>
    </lineage>
</organism>
<dbReference type="RefSeq" id="XP_022343432.1">
    <property type="nucleotide sequence ID" value="XM_022487724.1"/>
</dbReference>
<dbReference type="Proteomes" id="UP000694844">
    <property type="component" value="Chromosome 5"/>
</dbReference>
<dbReference type="PANTHER" id="PTHR12898:SF1">
    <property type="entry name" value="MEDIATOR OF RNA POLYMERASE II TRANSCRIPTION SUBUNIT 24"/>
    <property type="match status" value="1"/>
</dbReference>
<protein>
    <recommendedName>
        <fullName evidence="3">Mediator of RNA polymerase II transcription subunit 24</fullName>
    </recommendedName>
    <alternativeName>
        <fullName evidence="8">Mediator complex subunit 24</fullName>
    </alternativeName>
</protein>
<evidence type="ECO:0000313" key="11">
    <source>
        <dbReference type="RefSeq" id="XP_022343432.1"/>
    </source>
</evidence>
<evidence type="ECO:0000256" key="2">
    <source>
        <dbReference type="ARBA" id="ARBA00007864"/>
    </source>
</evidence>
<keyword evidence="6" id="KW-0804">Transcription</keyword>
<dbReference type="OrthoDB" id="21216at2759"/>
<evidence type="ECO:0000256" key="1">
    <source>
        <dbReference type="ARBA" id="ARBA00004123"/>
    </source>
</evidence>
<dbReference type="RefSeq" id="XP_022343431.1">
    <property type="nucleotide sequence ID" value="XM_022487723.1"/>
</dbReference>
<gene>
    <name evidence="10 11" type="primary">LOC111136683</name>
</gene>
<comment type="subcellular location">
    <subcellularLocation>
        <location evidence="1">Nucleus</location>
    </subcellularLocation>
</comment>
<dbReference type="GO" id="GO:0003712">
    <property type="term" value="F:transcription coregulator activity"/>
    <property type="evidence" value="ECO:0007669"/>
    <property type="project" value="TreeGrafter"/>
</dbReference>
<accession>A0A8B8ETZ2</accession>
<evidence type="ECO:0000256" key="5">
    <source>
        <dbReference type="ARBA" id="ARBA00023159"/>
    </source>
</evidence>
<keyword evidence="7" id="KW-0539">Nucleus</keyword>
<evidence type="ECO:0000256" key="3">
    <source>
        <dbReference type="ARBA" id="ARBA00019693"/>
    </source>
</evidence>
<evidence type="ECO:0000313" key="10">
    <source>
        <dbReference type="RefSeq" id="XP_022343431.1"/>
    </source>
</evidence>
<dbReference type="KEGG" id="cvn:111136683"/>
<evidence type="ECO:0000313" key="9">
    <source>
        <dbReference type="Proteomes" id="UP000694844"/>
    </source>
</evidence>
<comment type="similarity">
    <text evidence="2">Belongs to the Mediator complex subunit 24 family.</text>
</comment>
<evidence type="ECO:0000256" key="6">
    <source>
        <dbReference type="ARBA" id="ARBA00023163"/>
    </source>
</evidence>
<dbReference type="PANTHER" id="PTHR12898">
    <property type="entry name" value="MEDIATOR OF RNA POLYMERASE II TRANSCRIPTION SUBUNIT 24"/>
    <property type="match status" value="1"/>
</dbReference>
<dbReference type="GO" id="GO:0060261">
    <property type="term" value="P:positive regulation of transcription initiation by RNA polymerase II"/>
    <property type="evidence" value="ECO:0007669"/>
    <property type="project" value="TreeGrafter"/>
</dbReference>
<dbReference type="InterPro" id="IPR021429">
    <property type="entry name" value="Mediator_Med24"/>
</dbReference>
<name>A0A8B8ETZ2_CRAVI</name>
<reference evidence="10 11" key="1">
    <citation type="submission" date="2025-04" db="UniProtKB">
        <authorList>
            <consortium name="RefSeq"/>
        </authorList>
    </citation>
    <scope>IDENTIFICATION</scope>
    <source>
        <tissue evidence="10 11">Whole sample</tissue>
    </source>
</reference>
<dbReference type="Pfam" id="PF11277">
    <property type="entry name" value="Med24_N"/>
    <property type="match status" value="1"/>
</dbReference>
<keyword evidence="4" id="KW-0805">Transcription regulation</keyword>